<dbReference type="PANTHER" id="PTHR31973">
    <property type="entry name" value="POLYPROTEIN, PUTATIVE-RELATED"/>
    <property type="match status" value="1"/>
</dbReference>
<keyword evidence="3" id="KW-0862">Zinc</keyword>
<dbReference type="Pfam" id="PF04434">
    <property type="entry name" value="SWIM"/>
    <property type="match status" value="1"/>
</dbReference>
<evidence type="ECO:0000256" key="3">
    <source>
        <dbReference type="ARBA" id="ARBA00022833"/>
    </source>
</evidence>
<name>A0A9Q1KCD8_9CARY</name>
<dbReference type="EMBL" id="JAKOGI010000194">
    <property type="protein sequence ID" value="KAJ8440283.1"/>
    <property type="molecule type" value="Genomic_DNA"/>
</dbReference>
<comment type="caution">
    <text evidence="6">The sequence shown here is derived from an EMBL/GenBank/DDBJ whole genome shotgun (WGS) entry which is preliminary data.</text>
</comment>
<keyword evidence="2 4" id="KW-0863">Zinc-finger</keyword>
<evidence type="ECO:0000256" key="2">
    <source>
        <dbReference type="ARBA" id="ARBA00022771"/>
    </source>
</evidence>
<dbReference type="GO" id="GO:0008270">
    <property type="term" value="F:zinc ion binding"/>
    <property type="evidence" value="ECO:0007669"/>
    <property type="project" value="UniProtKB-KW"/>
</dbReference>
<organism evidence="6 7">
    <name type="scientific">Carnegiea gigantea</name>
    <dbReference type="NCBI Taxonomy" id="171969"/>
    <lineage>
        <taxon>Eukaryota</taxon>
        <taxon>Viridiplantae</taxon>
        <taxon>Streptophyta</taxon>
        <taxon>Embryophyta</taxon>
        <taxon>Tracheophyta</taxon>
        <taxon>Spermatophyta</taxon>
        <taxon>Magnoliopsida</taxon>
        <taxon>eudicotyledons</taxon>
        <taxon>Gunneridae</taxon>
        <taxon>Pentapetalae</taxon>
        <taxon>Caryophyllales</taxon>
        <taxon>Cactineae</taxon>
        <taxon>Cactaceae</taxon>
        <taxon>Cactoideae</taxon>
        <taxon>Echinocereeae</taxon>
        <taxon>Carnegiea</taxon>
    </lineage>
</organism>
<evidence type="ECO:0000259" key="5">
    <source>
        <dbReference type="PROSITE" id="PS50966"/>
    </source>
</evidence>
<keyword evidence="7" id="KW-1185">Reference proteome</keyword>
<dbReference type="InterPro" id="IPR007527">
    <property type="entry name" value="Znf_SWIM"/>
</dbReference>
<feature type="domain" description="SWIM-type" evidence="5">
    <location>
        <begin position="127"/>
        <end position="169"/>
    </location>
</feature>
<gene>
    <name evidence="6" type="ORF">Cgig2_031597</name>
</gene>
<keyword evidence="1" id="KW-0479">Metal-binding</keyword>
<accession>A0A9Q1KCD8</accession>
<reference evidence="6" key="1">
    <citation type="submission" date="2022-04" db="EMBL/GenBank/DDBJ databases">
        <title>Carnegiea gigantea Genome sequencing and assembly v2.</title>
        <authorList>
            <person name="Copetti D."/>
            <person name="Sanderson M.J."/>
            <person name="Burquez A."/>
            <person name="Wojciechowski M.F."/>
        </authorList>
    </citation>
    <scope>NUCLEOTIDE SEQUENCE</scope>
    <source>
        <strain evidence="6">SGP5-SGP5p</strain>
        <tissue evidence="6">Aerial part</tissue>
    </source>
</reference>
<dbReference type="Proteomes" id="UP001153076">
    <property type="component" value="Unassembled WGS sequence"/>
</dbReference>
<protein>
    <recommendedName>
        <fullName evidence="5">SWIM-type domain-containing protein</fullName>
    </recommendedName>
</protein>
<evidence type="ECO:0000313" key="7">
    <source>
        <dbReference type="Proteomes" id="UP001153076"/>
    </source>
</evidence>
<dbReference type="SMART" id="SM00575">
    <property type="entry name" value="ZnF_PMZ"/>
    <property type="match status" value="1"/>
</dbReference>
<dbReference type="InterPro" id="IPR006564">
    <property type="entry name" value="Znf_PMZ"/>
</dbReference>
<sequence>MALEGDKEMSMIFKGNDERGYLHGGNKGLMRRAQKQSVIYQGRVETSNVGVVCGTSGRNVMDDVVVGHKGDGKQLEKLGKKMDKQKQDILKWKNGVGEKIEQKLVYTYQKMGCIAAVECYSFMLGQYSVELTNSHKLVVKLGQWPCSCRQWQVQGLPCCHPLAVIAKANLWVIYNQLVHLMETNDMGKVDEKTELVVGGEELDDDYNWCILPSNNDRHPGKLLKRRESQT</sequence>
<dbReference type="PROSITE" id="PS50966">
    <property type="entry name" value="ZF_SWIM"/>
    <property type="match status" value="1"/>
</dbReference>
<evidence type="ECO:0000256" key="1">
    <source>
        <dbReference type="ARBA" id="ARBA00022723"/>
    </source>
</evidence>
<proteinExistence type="predicted"/>
<evidence type="ECO:0000313" key="6">
    <source>
        <dbReference type="EMBL" id="KAJ8440283.1"/>
    </source>
</evidence>
<dbReference type="AlphaFoldDB" id="A0A9Q1KCD8"/>
<dbReference type="PANTHER" id="PTHR31973:SF187">
    <property type="entry name" value="MUTATOR TRANSPOSASE MUDRA PROTEIN"/>
    <property type="match status" value="1"/>
</dbReference>
<evidence type="ECO:0000256" key="4">
    <source>
        <dbReference type="PROSITE-ProRule" id="PRU00325"/>
    </source>
</evidence>
<dbReference type="OrthoDB" id="1939383at2759"/>